<keyword evidence="3" id="KW-0813">Transport</keyword>
<feature type="transmembrane region" description="Helical" evidence="8">
    <location>
        <begin position="98"/>
        <end position="120"/>
    </location>
</feature>
<dbReference type="PANTHER" id="PTHR21716:SF53">
    <property type="entry name" value="PERMEASE PERM-RELATED"/>
    <property type="match status" value="1"/>
</dbReference>
<feature type="transmembrane region" description="Helical" evidence="8">
    <location>
        <begin position="64"/>
        <end position="86"/>
    </location>
</feature>
<proteinExistence type="inferred from homology"/>
<keyword evidence="4" id="KW-1003">Cell membrane</keyword>
<dbReference type="GO" id="GO:0005886">
    <property type="term" value="C:plasma membrane"/>
    <property type="evidence" value="ECO:0007669"/>
    <property type="project" value="UniProtKB-SubCell"/>
</dbReference>
<evidence type="ECO:0000256" key="2">
    <source>
        <dbReference type="ARBA" id="ARBA00009773"/>
    </source>
</evidence>
<evidence type="ECO:0000313" key="9">
    <source>
        <dbReference type="EMBL" id="RGR75326.1"/>
    </source>
</evidence>
<evidence type="ECO:0000256" key="1">
    <source>
        <dbReference type="ARBA" id="ARBA00004651"/>
    </source>
</evidence>
<evidence type="ECO:0000256" key="3">
    <source>
        <dbReference type="ARBA" id="ARBA00022448"/>
    </source>
</evidence>
<evidence type="ECO:0000256" key="8">
    <source>
        <dbReference type="SAM" id="Phobius"/>
    </source>
</evidence>
<accession>A0A412G4D8</accession>
<dbReference type="AlphaFoldDB" id="A0A412G4D8"/>
<dbReference type="InterPro" id="IPR002549">
    <property type="entry name" value="AI-2E-like"/>
</dbReference>
<comment type="caution">
    <text evidence="9">The sequence shown here is derived from an EMBL/GenBank/DDBJ whole genome shotgun (WGS) entry which is preliminary data.</text>
</comment>
<comment type="similarity">
    <text evidence="2">Belongs to the autoinducer-2 exporter (AI-2E) (TC 2.A.86) family.</text>
</comment>
<organism evidence="9 10">
    <name type="scientific">Holdemania filiformis</name>
    <dbReference type="NCBI Taxonomy" id="61171"/>
    <lineage>
        <taxon>Bacteria</taxon>
        <taxon>Bacillati</taxon>
        <taxon>Bacillota</taxon>
        <taxon>Erysipelotrichia</taxon>
        <taxon>Erysipelotrichales</taxon>
        <taxon>Erysipelotrichaceae</taxon>
        <taxon>Holdemania</taxon>
    </lineage>
</organism>
<dbReference type="GO" id="GO:0055085">
    <property type="term" value="P:transmembrane transport"/>
    <property type="evidence" value="ECO:0007669"/>
    <property type="project" value="TreeGrafter"/>
</dbReference>
<dbReference type="EMBL" id="QRUP01000005">
    <property type="protein sequence ID" value="RGR75326.1"/>
    <property type="molecule type" value="Genomic_DNA"/>
</dbReference>
<comment type="subcellular location">
    <subcellularLocation>
        <location evidence="1">Cell membrane</location>
        <topology evidence="1">Multi-pass membrane protein</topology>
    </subcellularLocation>
</comment>
<reference evidence="9 10" key="1">
    <citation type="submission" date="2018-08" db="EMBL/GenBank/DDBJ databases">
        <title>A genome reference for cultivated species of the human gut microbiota.</title>
        <authorList>
            <person name="Zou Y."/>
            <person name="Xue W."/>
            <person name="Luo G."/>
        </authorList>
    </citation>
    <scope>NUCLEOTIDE SEQUENCE [LARGE SCALE GENOMIC DNA]</scope>
    <source>
        <strain evidence="9 10">AF24-29</strain>
    </source>
</reference>
<feature type="transmembrane region" description="Helical" evidence="8">
    <location>
        <begin position="248"/>
        <end position="266"/>
    </location>
</feature>
<name>A0A412G4D8_9FIRM</name>
<feature type="transmembrane region" description="Helical" evidence="8">
    <location>
        <begin position="173"/>
        <end position="197"/>
    </location>
</feature>
<evidence type="ECO:0000256" key="5">
    <source>
        <dbReference type="ARBA" id="ARBA00022692"/>
    </source>
</evidence>
<keyword evidence="5 8" id="KW-0812">Transmembrane</keyword>
<evidence type="ECO:0000256" key="4">
    <source>
        <dbReference type="ARBA" id="ARBA00022475"/>
    </source>
</evidence>
<keyword evidence="10" id="KW-1185">Reference proteome</keyword>
<feature type="transmembrane region" description="Helical" evidence="8">
    <location>
        <begin position="218"/>
        <end position="242"/>
    </location>
</feature>
<feature type="transmembrane region" description="Helical" evidence="8">
    <location>
        <begin position="278"/>
        <end position="298"/>
    </location>
</feature>
<sequence>MQKEADPQNAPDGSRTLTPSLRGFSFMKDLFERTDWKRWLQLLGCVLIVMIVLRMLGWDVVLMAVFHALSPLLFSCLIVFLFEPFVEKLPFPRGISCSLVYFGFLGLLVLGIGMMVPLVMEQGSQLLGEAGRIREQLAATEFFHWAGQLDWHGVFTAGYEAAMSATRSAVDRLSFFGVSFLGAYFIALDMEVFGRILKKRLPSYQHWLLFYKTSSRVVYHYLRGLALDLLFLMITVSVLLLIFSVPNAVFYAIMLALLNLIPYLGATVGQIVILLSQYFATGQIPWLLGVLLWLIQQIEANWVQPLIFKKVMNLRPVYTLIALLAGGCFFGMIGIILAPILAAIVQLAYRSYLFAKCTETVGTWETVWYNFDSFENDDEEK</sequence>
<evidence type="ECO:0000256" key="7">
    <source>
        <dbReference type="ARBA" id="ARBA00023136"/>
    </source>
</evidence>
<keyword evidence="7 8" id="KW-0472">Membrane</keyword>
<dbReference type="Proteomes" id="UP000284178">
    <property type="component" value="Unassembled WGS sequence"/>
</dbReference>
<evidence type="ECO:0000256" key="6">
    <source>
        <dbReference type="ARBA" id="ARBA00022989"/>
    </source>
</evidence>
<gene>
    <name evidence="9" type="ORF">DWY25_06005</name>
</gene>
<feature type="transmembrane region" description="Helical" evidence="8">
    <location>
        <begin position="39"/>
        <end position="58"/>
    </location>
</feature>
<dbReference type="PANTHER" id="PTHR21716">
    <property type="entry name" value="TRANSMEMBRANE PROTEIN"/>
    <property type="match status" value="1"/>
</dbReference>
<evidence type="ECO:0000313" key="10">
    <source>
        <dbReference type="Proteomes" id="UP000284178"/>
    </source>
</evidence>
<dbReference type="Pfam" id="PF01594">
    <property type="entry name" value="AI-2E_transport"/>
    <property type="match status" value="1"/>
</dbReference>
<feature type="transmembrane region" description="Helical" evidence="8">
    <location>
        <begin position="318"/>
        <end position="345"/>
    </location>
</feature>
<protein>
    <submittedName>
        <fullName evidence="9">AI-2E family transporter</fullName>
    </submittedName>
</protein>
<keyword evidence="6 8" id="KW-1133">Transmembrane helix</keyword>